<protein>
    <submittedName>
        <fullName evidence="2">Uncharacterized protein</fullName>
    </submittedName>
</protein>
<dbReference type="EMBL" id="CAMGYJ010000007">
    <property type="protein sequence ID" value="CAI0446025.1"/>
    <property type="molecule type" value="Genomic_DNA"/>
</dbReference>
<dbReference type="SUPFAM" id="SSF57938">
    <property type="entry name" value="DnaJ/Hsp40 cysteine-rich domain"/>
    <property type="match status" value="1"/>
</dbReference>
<name>A0AAV0MJT3_9ROSI</name>
<accession>A0AAV0MJT3</accession>
<feature type="compositionally biased region" description="Polar residues" evidence="1">
    <location>
        <begin position="156"/>
        <end position="171"/>
    </location>
</feature>
<keyword evidence="3" id="KW-1185">Reference proteome</keyword>
<dbReference type="PANTHER" id="PTHR15852">
    <property type="entry name" value="PLASTID TRANSCRIPTIONALLY ACTIVE PROTEIN"/>
    <property type="match status" value="1"/>
</dbReference>
<dbReference type="AlphaFoldDB" id="A0AAV0MJT3"/>
<dbReference type="PANTHER" id="PTHR15852:SF54">
    <property type="entry name" value="PROTEIN SSUH2 HOMOLOG"/>
    <property type="match status" value="1"/>
</dbReference>
<sequence length="279" mass="31140">FDSTAYNASPATRHLSFFHFSTSICTRKLSQRPIPSLFSSIYSSLSCFNSPTINSPLFSPVRKILRTLISLYLAATGAFRVNFFFFLRINPQPILFPIVPPVESAINLWTCPLYRLGKKREMYDCVMDGMTLTAVTGSVLPTTVQLESKKRGFVNGENNNTHQSRRSQSPASFPKLSLSKPSWLVTTESNVRKAARKKADPPCIICKGSGRVDCHDCSGSGRTNCVHLVMLPRGEWPRWCKTCGGSGLGYCSRCLGTGEYRYVMGFHFMNRDDQHDGVP</sequence>
<feature type="region of interest" description="Disordered" evidence="1">
    <location>
        <begin position="151"/>
        <end position="176"/>
    </location>
</feature>
<dbReference type="Proteomes" id="UP001154282">
    <property type="component" value="Unassembled WGS sequence"/>
</dbReference>
<proteinExistence type="predicted"/>
<reference evidence="2" key="1">
    <citation type="submission" date="2022-08" db="EMBL/GenBank/DDBJ databases">
        <authorList>
            <person name="Gutierrez-Valencia J."/>
        </authorList>
    </citation>
    <scope>NUCLEOTIDE SEQUENCE</scope>
</reference>
<organism evidence="2 3">
    <name type="scientific">Linum tenue</name>
    <dbReference type="NCBI Taxonomy" id="586396"/>
    <lineage>
        <taxon>Eukaryota</taxon>
        <taxon>Viridiplantae</taxon>
        <taxon>Streptophyta</taxon>
        <taxon>Embryophyta</taxon>
        <taxon>Tracheophyta</taxon>
        <taxon>Spermatophyta</taxon>
        <taxon>Magnoliopsida</taxon>
        <taxon>eudicotyledons</taxon>
        <taxon>Gunneridae</taxon>
        <taxon>Pentapetalae</taxon>
        <taxon>rosids</taxon>
        <taxon>fabids</taxon>
        <taxon>Malpighiales</taxon>
        <taxon>Linaceae</taxon>
        <taxon>Linum</taxon>
    </lineage>
</organism>
<evidence type="ECO:0000313" key="3">
    <source>
        <dbReference type="Proteomes" id="UP001154282"/>
    </source>
</evidence>
<evidence type="ECO:0000256" key="1">
    <source>
        <dbReference type="SAM" id="MobiDB-lite"/>
    </source>
</evidence>
<evidence type="ECO:0000313" key="2">
    <source>
        <dbReference type="EMBL" id="CAI0446025.1"/>
    </source>
</evidence>
<gene>
    <name evidence="2" type="ORF">LITE_LOCUS28846</name>
</gene>
<dbReference type="InterPro" id="IPR036410">
    <property type="entry name" value="HSP_DnaJ_Cys-rich_dom_sf"/>
</dbReference>
<feature type="non-terminal residue" evidence="2">
    <location>
        <position position="1"/>
    </location>
</feature>
<comment type="caution">
    <text evidence="2">The sequence shown here is derived from an EMBL/GenBank/DDBJ whole genome shotgun (WGS) entry which is preliminary data.</text>
</comment>